<gene>
    <name evidence="1" type="primary">1</name>
    <name evidence="1" type="ORF">BACKYARDIGAN_1</name>
</gene>
<protein>
    <submittedName>
        <fullName evidence="1">Uncharacterized protein</fullName>
    </submittedName>
</protein>
<keyword evidence="2" id="KW-1185">Reference proteome</keyword>
<organism evidence="1 2">
    <name type="scientific">Mycobacterium phage Backyardigan</name>
    <dbReference type="NCBI Taxonomy" id="2902881"/>
    <lineage>
        <taxon>Viruses</taxon>
        <taxon>Duplodnaviria</taxon>
        <taxon>Heunggongvirae</taxon>
        <taxon>Uroviricota</taxon>
        <taxon>Caudoviricetes</taxon>
        <taxon>Backyardiganvirus</taxon>
        <taxon>Backyardiganvirus backyardigan</taxon>
    </lineage>
</organism>
<sequence>MAAVARCLQVGATVVVASADVVHVGCLPEATASPNLAPVAGCCQHRLPVVLVPVGGEPTAPVGRAPARPRI</sequence>
<dbReference type="Proteomes" id="UP000223609">
    <property type="component" value="Segment"/>
</dbReference>
<dbReference type="GeneID" id="40232206"/>
<dbReference type="EMBL" id="JF704093">
    <property type="protein sequence ID" value="AEJ94572.1"/>
    <property type="molecule type" value="Genomic_DNA"/>
</dbReference>
<proteinExistence type="predicted"/>
<reference evidence="1 2" key="1">
    <citation type="journal article" date="2012" name="J. Virol.">
        <title>Complete Genome Sequences of 138 Mycobacteriophages.</title>
        <authorList>
            <consortium name="the Science Education Alliance Phage Hunters Advancing Genomics and Evolutionary Science Program"/>
            <consortium name="the KwaZulu-Natal Research Institute for Tuberculosis and HIV Mycobacterial Genetics Course Students"/>
            <consortium name="the Phage Hunters Integrating Research and Education Program"/>
            <person name="Hatfull G.F."/>
        </authorList>
    </citation>
    <scope>NUCLEOTIDE SEQUENCE [LARGE SCALE GENOMIC DNA]</scope>
    <source>
        <strain evidence="2">Backyardigan</strain>
    </source>
</reference>
<evidence type="ECO:0000313" key="2">
    <source>
        <dbReference type="Proteomes" id="UP000223609"/>
    </source>
</evidence>
<accession>G1BKX4</accession>
<dbReference type="RefSeq" id="YP_009635414.1">
    <property type="nucleotide sequence ID" value="NC_042308.1"/>
</dbReference>
<name>G1BKX4_9CAUD</name>
<evidence type="ECO:0000313" key="1">
    <source>
        <dbReference type="EMBL" id="AEJ94572.1"/>
    </source>
</evidence>